<dbReference type="AlphaFoldDB" id="A0A2N5SX27"/>
<evidence type="ECO:0000256" key="1">
    <source>
        <dbReference type="SAM" id="Coils"/>
    </source>
</evidence>
<gene>
    <name evidence="2" type="ORF">PCASD_22116</name>
</gene>
<reference evidence="2 3" key="1">
    <citation type="submission" date="2017-11" db="EMBL/GenBank/DDBJ databases">
        <title>De novo assembly and phasing of dikaryotic genomes from two isolates of Puccinia coronata f. sp. avenae, the causal agent of oat crown rust.</title>
        <authorList>
            <person name="Miller M.E."/>
            <person name="Zhang Y."/>
            <person name="Omidvar V."/>
            <person name="Sperschneider J."/>
            <person name="Schwessinger B."/>
            <person name="Raley C."/>
            <person name="Palmer J.M."/>
            <person name="Garnica D."/>
            <person name="Upadhyaya N."/>
            <person name="Rathjen J."/>
            <person name="Taylor J.M."/>
            <person name="Park R.F."/>
            <person name="Dodds P.N."/>
            <person name="Hirsch C.D."/>
            <person name="Kianian S.F."/>
            <person name="Figueroa M."/>
        </authorList>
    </citation>
    <scope>NUCLEOTIDE SEQUENCE [LARGE SCALE GENOMIC DNA]</scope>
    <source>
        <strain evidence="2">12SD80</strain>
    </source>
</reference>
<dbReference type="PANTHER" id="PTHR33096:SF1">
    <property type="entry name" value="CXC1-LIKE CYSTEINE CLUSTER ASSOCIATED WITH KDZ TRANSPOSASES DOMAIN-CONTAINING PROTEIN"/>
    <property type="match status" value="1"/>
</dbReference>
<dbReference type="Proteomes" id="UP000235392">
    <property type="component" value="Unassembled WGS sequence"/>
</dbReference>
<dbReference type="PANTHER" id="PTHR33096">
    <property type="entry name" value="CXC2 DOMAIN-CONTAINING PROTEIN"/>
    <property type="match status" value="1"/>
</dbReference>
<organism evidence="2 3">
    <name type="scientific">Puccinia coronata f. sp. avenae</name>
    <dbReference type="NCBI Taxonomy" id="200324"/>
    <lineage>
        <taxon>Eukaryota</taxon>
        <taxon>Fungi</taxon>
        <taxon>Dikarya</taxon>
        <taxon>Basidiomycota</taxon>
        <taxon>Pucciniomycotina</taxon>
        <taxon>Pucciniomycetes</taxon>
        <taxon>Pucciniales</taxon>
        <taxon>Pucciniaceae</taxon>
        <taxon>Puccinia</taxon>
    </lineage>
</organism>
<proteinExistence type="predicted"/>
<feature type="non-terminal residue" evidence="2">
    <location>
        <position position="1"/>
    </location>
</feature>
<sequence length="315" mass="37249">NHRLSALDLKAIHHNERGNQSSLKTLLQCGKNVEKMMKDANKILKDLENSSGYSISYLYEQWNRQQQLQLRAMENESEREMKKQIEELVHLEDKLRETQQEMVELQQTRRRNWTEVQRLQFDQVQSDFNIKIFVMEFLLIGQVSIILRYNSGPQTKALIKLKISKAKLYEAKVGVVEMQKRWDRKGSGTRIQAQLKKQMNKKMKHLKNKWNSYNHRAIDYNTTFNPQVELPTPTLDDVKSFDMDEPFWNIGLLNHPNEPWAVDAKTQKGIQAYLIVERCDKELCQIAQEARQAIKWAIINFLNLENIQKEMEMSK</sequence>
<comment type="caution">
    <text evidence="2">The sequence shown here is derived from an EMBL/GenBank/DDBJ whole genome shotgun (WGS) entry which is preliminary data.</text>
</comment>
<protein>
    <submittedName>
        <fullName evidence="2">Uncharacterized protein</fullName>
    </submittedName>
</protein>
<evidence type="ECO:0000313" key="2">
    <source>
        <dbReference type="EMBL" id="PLW17772.1"/>
    </source>
</evidence>
<evidence type="ECO:0000313" key="3">
    <source>
        <dbReference type="Proteomes" id="UP000235392"/>
    </source>
</evidence>
<keyword evidence="1" id="KW-0175">Coiled coil</keyword>
<feature type="coiled-coil region" evidence="1">
    <location>
        <begin position="30"/>
        <end position="108"/>
    </location>
</feature>
<dbReference type="EMBL" id="PGCI01000745">
    <property type="protein sequence ID" value="PLW17772.1"/>
    <property type="molecule type" value="Genomic_DNA"/>
</dbReference>
<name>A0A2N5SX27_9BASI</name>
<accession>A0A2N5SX27</accession>